<reference evidence="5" key="1">
    <citation type="submission" date="2016-10" db="EMBL/GenBank/DDBJ databases">
        <authorList>
            <person name="Varghese N."/>
            <person name="Submissions S."/>
        </authorList>
    </citation>
    <scope>NUCLEOTIDE SEQUENCE [LARGE SCALE GENOMIC DNA]</scope>
    <source>
        <strain evidence="5">DSM 17038</strain>
    </source>
</reference>
<proteinExistence type="predicted"/>
<keyword evidence="2" id="KW-0472">Membrane</keyword>
<accession>A0A1I2S742</accession>
<dbReference type="CDD" id="cd00093">
    <property type="entry name" value="HTH_XRE"/>
    <property type="match status" value="1"/>
</dbReference>
<dbReference type="InterPro" id="IPR010982">
    <property type="entry name" value="Lambda_DNA-bd_dom_sf"/>
</dbReference>
<feature type="domain" description="HTH cro/C1-type" evidence="3">
    <location>
        <begin position="7"/>
        <end position="36"/>
    </location>
</feature>
<sequence length="251" mass="27437">MAIGDTLREAREKMGLSMEDVEESTKIRRKYIQALEDNKFEIIPGDVYVRGFLRSYARFLDVDGEKLVQEYNEMNDYQMENNDPPQETVVSIPKKTGKRNGKYFAAVAVVVLAGFIYVLGSSNAGLQNKLSDGGESPKSTENRPYDGAAPEDKGLPTPEDNASNEVQVTGMDVVLQVTDAECWMRIIVDDQNAFEGMVGPGSVKTFKGEESVQLKLGNAGAVKVMVNGRDYGFLGANGQVITRAFQVGSTG</sequence>
<dbReference type="InterPro" id="IPR001387">
    <property type="entry name" value="Cro/C1-type_HTH"/>
</dbReference>
<keyword evidence="5" id="KW-1185">Reference proteome</keyword>
<evidence type="ECO:0000256" key="2">
    <source>
        <dbReference type="SAM" id="Phobius"/>
    </source>
</evidence>
<dbReference type="Pfam" id="PF13413">
    <property type="entry name" value="HTH_25"/>
    <property type="match status" value="1"/>
</dbReference>
<feature type="compositionally biased region" description="Basic and acidic residues" evidence="1">
    <location>
        <begin position="138"/>
        <end position="154"/>
    </location>
</feature>
<dbReference type="STRING" id="341036.SAMN05660649_01804"/>
<dbReference type="PANTHER" id="PTHR34475">
    <property type="match status" value="1"/>
</dbReference>
<feature type="region of interest" description="Disordered" evidence="1">
    <location>
        <begin position="128"/>
        <end position="163"/>
    </location>
</feature>
<dbReference type="GO" id="GO:0003677">
    <property type="term" value="F:DNA binding"/>
    <property type="evidence" value="ECO:0007669"/>
    <property type="project" value="InterPro"/>
</dbReference>
<evidence type="ECO:0000256" key="1">
    <source>
        <dbReference type="SAM" id="MobiDB-lite"/>
    </source>
</evidence>
<feature type="transmembrane region" description="Helical" evidence="2">
    <location>
        <begin position="103"/>
        <end position="120"/>
    </location>
</feature>
<dbReference type="PROSITE" id="PS50943">
    <property type="entry name" value="HTH_CROC1"/>
    <property type="match status" value="1"/>
</dbReference>
<dbReference type="InterPro" id="IPR025194">
    <property type="entry name" value="RodZ-like_C"/>
</dbReference>
<dbReference type="AlphaFoldDB" id="A0A1I2S742"/>
<dbReference type="PANTHER" id="PTHR34475:SF1">
    <property type="entry name" value="CYTOSKELETON PROTEIN RODZ"/>
    <property type="match status" value="1"/>
</dbReference>
<dbReference type="InterPro" id="IPR050400">
    <property type="entry name" value="Bact_Cytoskel_RodZ"/>
</dbReference>
<dbReference type="SUPFAM" id="SSF47413">
    <property type="entry name" value="lambda repressor-like DNA-binding domains"/>
    <property type="match status" value="1"/>
</dbReference>
<dbReference type="RefSeq" id="WP_092470806.1">
    <property type="nucleotide sequence ID" value="NZ_FOOX01000005.1"/>
</dbReference>
<evidence type="ECO:0000259" key="3">
    <source>
        <dbReference type="PROSITE" id="PS50943"/>
    </source>
</evidence>
<dbReference type="Pfam" id="PF13464">
    <property type="entry name" value="RodZ_C"/>
    <property type="match status" value="1"/>
</dbReference>
<name>A0A1I2S742_9FIRM</name>
<evidence type="ECO:0000313" key="5">
    <source>
        <dbReference type="Proteomes" id="UP000199337"/>
    </source>
</evidence>
<dbReference type="Proteomes" id="UP000199337">
    <property type="component" value="Unassembled WGS sequence"/>
</dbReference>
<keyword evidence="2" id="KW-1133">Transmembrane helix</keyword>
<evidence type="ECO:0000313" key="4">
    <source>
        <dbReference type="EMBL" id="SFG48715.1"/>
    </source>
</evidence>
<dbReference type="SMART" id="SM00530">
    <property type="entry name" value="HTH_XRE"/>
    <property type="match status" value="1"/>
</dbReference>
<gene>
    <name evidence="4" type="ORF">SAMN05660649_01804</name>
</gene>
<dbReference type="OrthoDB" id="9797543at2"/>
<protein>
    <submittedName>
        <fullName evidence="4">Protein RodZ, contains Xre-like HTH and DUF4115 domains</fullName>
    </submittedName>
</protein>
<dbReference type="EMBL" id="FOOX01000005">
    <property type="protein sequence ID" value="SFG48715.1"/>
    <property type="molecule type" value="Genomic_DNA"/>
</dbReference>
<keyword evidence="2" id="KW-0812">Transmembrane</keyword>
<dbReference type="Gene3D" id="1.10.260.40">
    <property type="entry name" value="lambda repressor-like DNA-binding domains"/>
    <property type="match status" value="1"/>
</dbReference>
<organism evidence="4 5">
    <name type="scientific">Desulfotruncus arcticus DSM 17038</name>
    <dbReference type="NCBI Taxonomy" id="1121424"/>
    <lineage>
        <taxon>Bacteria</taxon>
        <taxon>Bacillati</taxon>
        <taxon>Bacillota</taxon>
        <taxon>Clostridia</taxon>
        <taxon>Eubacteriales</taxon>
        <taxon>Desulfallaceae</taxon>
        <taxon>Desulfotruncus</taxon>
    </lineage>
</organism>